<organism evidence="3 4">
    <name type="scientific">Halomonas nitroreducens</name>
    <dbReference type="NCBI Taxonomy" id="447425"/>
    <lineage>
        <taxon>Bacteria</taxon>
        <taxon>Pseudomonadati</taxon>
        <taxon>Pseudomonadota</taxon>
        <taxon>Gammaproteobacteria</taxon>
        <taxon>Oceanospirillales</taxon>
        <taxon>Halomonadaceae</taxon>
        <taxon>Halomonas</taxon>
    </lineage>
</organism>
<evidence type="ECO:0000313" key="3">
    <source>
        <dbReference type="EMBL" id="RTR05140.1"/>
    </source>
</evidence>
<feature type="region of interest" description="Disordered" evidence="1">
    <location>
        <begin position="282"/>
        <end position="302"/>
    </location>
</feature>
<feature type="chain" id="PRO_5018615477" evidence="2">
    <location>
        <begin position="29"/>
        <end position="698"/>
    </location>
</feature>
<evidence type="ECO:0000313" key="4">
    <source>
        <dbReference type="Proteomes" id="UP000267400"/>
    </source>
</evidence>
<keyword evidence="4" id="KW-1185">Reference proteome</keyword>
<comment type="caution">
    <text evidence="3">The sequence shown here is derived from an EMBL/GenBank/DDBJ whole genome shotgun (WGS) entry which is preliminary data.</text>
</comment>
<dbReference type="EMBL" id="RXNS01000006">
    <property type="protein sequence ID" value="RTR05140.1"/>
    <property type="molecule type" value="Genomic_DNA"/>
</dbReference>
<protein>
    <submittedName>
        <fullName evidence="3">YjbH domain-containing protein</fullName>
    </submittedName>
</protein>
<feature type="signal peptide" evidence="2">
    <location>
        <begin position="1"/>
        <end position="28"/>
    </location>
</feature>
<evidence type="ECO:0000256" key="2">
    <source>
        <dbReference type="SAM" id="SignalP"/>
    </source>
</evidence>
<dbReference type="InterPro" id="IPR010344">
    <property type="entry name" value="YbjH"/>
</dbReference>
<keyword evidence="2" id="KW-0732">Signal</keyword>
<evidence type="ECO:0000256" key="1">
    <source>
        <dbReference type="SAM" id="MobiDB-lite"/>
    </source>
</evidence>
<reference evidence="3 4" key="1">
    <citation type="submission" date="2018-12" db="EMBL/GenBank/DDBJ databases">
        <authorList>
            <person name="Yu L."/>
        </authorList>
    </citation>
    <scope>NUCLEOTIDE SEQUENCE [LARGE SCALE GENOMIC DNA]</scope>
    <source>
        <strain evidence="3 4">11S</strain>
    </source>
</reference>
<dbReference type="AlphaFoldDB" id="A0A3S0JXD9"/>
<gene>
    <name evidence="3" type="ORF">EKG36_07840</name>
</gene>
<name>A0A3S0JXD9_9GAMM</name>
<sequence length="698" mass="77827">MHTLFRPAPPLLSLALVLGLVAPAKSHAATPGRSDFGDTGLMQIPTARMPPLGHAALTLSRTAPYRRYNLFFQPTNWLEAGFRYVEIENRQYLAADEDRNNLDKGLDFKLRLLEETRFRPQLAVGVRDLAGTGLFGAEYLVASKRWHDLDVTLGLGWGYLGNQSDFANPLGRVFDRFETRGGFQSGGDGGSVSVSRLFSGSTALFGGIEYQTPWEPLALQLEFEGNDYQQEPQRNDQVHDSRFNFGARLRLTDNIELQAGWERGNTAMLGVSFAANLATLSQAKRDPRPARLTTPPTEPDGDWQGLNRALKDNAGIRVHRLRQAGDEVTVEGEPIRYPSLAESELRAGRLLHNRLGREVETFRFRWQQRGMPLRESVHDRQALTDAVRSAAHRVDHRHGIYAHGALTPARGKVLFENNPRGLSYSLGPMLEQNFGGPDGYLYRISANLDAEYRSSENGWVSGSVAYGLADNLENYDYIADSDLPRVRTHIGDYLAETELGLTNLQYTHTARVADDWYAMGYGGVLETMYAGVGGEVLYRPFDSDLAIGLDLNWVRQRAFDQGFGLRDYSTWTGHLSGYWQTGIEDTLAKVSVGRYLAGDLGATFDLSREFASGVRLGGWATFTDAGSDYGEGSFDKGIYVSLPLNAFFVNSTRQRANIAWQPLTRDGGARLGRRFGLYGLTRERDMARYWEDYDAALP</sequence>
<proteinExistence type="predicted"/>
<dbReference type="Pfam" id="PF06082">
    <property type="entry name" value="YjbH"/>
    <property type="match status" value="1"/>
</dbReference>
<accession>A0A3S0JXD9</accession>
<dbReference type="OrthoDB" id="19542at2"/>
<dbReference type="Proteomes" id="UP000267400">
    <property type="component" value="Unassembled WGS sequence"/>
</dbReference>